<sequence length="474" mass="54178">MNTIARLQLRSLTRDSFTINSVVNKLHLTTMATAHKIHITPENTGLWRTKQTDAAAKKTTELLQEDLEKNHCFFNNIGFHNHISHHLLALYGIGASPDNIQMGYDDNVNYQRAPYEVHPDQIKELKDFEVAKKKLGKEEYYTDFLAFFQNEIDEKGWQAVLNEYLFKGDERSDDLLVRMFAGFFHPIIQLMYGVEWQQPAIVAMGLAQAAVHKDDMENFLLKAEEAARASSEPMPEITSLLKEVAADEKISTSAHMSDVNKIYDGVFKRAWDEAIRISAKVKVRPEELHEKTVEMYNTTVYQAASAAVRLGKEVRFDFFLMHHVNICPMLLSINAQDWIPTASKVRLLEWKIRFDLLQYAARGCPSISLEKINSYIPKEQTRDKTRTDLLSRVYALHDDGHVSKLIRAMGICQDASKAYEDKPWLKIKGEALWTKLYQMVLDSAEGDGPKWVRGAGDPEAWKEVPDSKDGQGRL</sequence>
<dbReference type="PANTHER" id="PTHR35870">
    <property type="entry name" value="PROTEIN, PUTATIVE (AFU_ORTHOLOGUE AFUA_5G03330)-RELATED"/>
    <property type="match status" value="1"/>
</dbReference>
<evidence type="ECO:0000313" key="3">
    <source>
        <dbReference type="EMBL" id="KAK5627329.1"/>
    </source>
</evidence>
<dbReference type="PANTHER" id="PTHR35870:SF1">
    <property type="entry name" value="PROTEIN, PUTATIVE (AFU_ORTHOLOGUE AFUA_5G03330)-RELATED"/>
    <property type="match status" value="1"/>
</dbReference>
<keyword evidence="4" id="KW-1185">Reference proteome</keyword>
<dbReference type="Pfam" id="PF14027">
    <property type="entry name" value="Questin_oxidase"/>
    <property type="match status" value="1"/>
</dbReference>
<proteinExistence type="predicted"/>
<accession>A0AAN7UJW7</accession>
<gene>
    <name evidence="3" type="ORF">RRF57_003044</name>
</gene>
<dbReference type="Proteomes" id="UP001305414">
    <property type="component" value="Unassembled WGS sequence"/>
</dbReference>
<evidence type="ECO:0000313" key="4">
    <source>
        <dbReference type="Proteomes" id="UP001305414"/>
    </source>
</evidence>
<keyword evidence="1" id="KW-0560">Oxidoreductase</keyword>
<dbReference type="GO" id="GO:0016491">
    <property type="term" value="F:oxidoreductase activity"/>
    <property type="evidence" value="ECO:0007669"/>
    <property type="project" value="UniProtKB-KW"/>
</dbReference>
<feature type="region of interest" description="Disordered" evidence="2">
    <location>
        <begin position="445"/>
        <end position="474"/>
    </location>
</feature>
<dbReference type="EMBL" id="JAWHQM010000005">
    <property type="protein sequence ID" value="KAK5627329.1"/>
    <property type="molecule type" value="Genomic_DNA"/>
</dbReference>
<dbReference type="AlphaFoldDB" id="A0AAN7UJW7"/>
<organism evidence="3 4">
    <name type="scientific">Xylaria bambusicola</name>
    <dbReference type="NCBI Taxonomy" id="326684"/>
    <lineage>
        <taxon>Eukaryota</taxon>
        <taxon>Fungi</taxon>
        <taxon>Dikarya</taxon>
        <taxon>Ascomycota</taxon>
        <taxon>Pezizomycotina</taxon>
        <taxon>Sordariomycetes</taxon>
        <taxon>Xylariomycetidae</taxon>
        <taxon>Xylariales</taxon>
        <taxon>Xylariaceae</taxon>
        <taxon>Xylaria</taxon>
    </lineage>
</organism>
<evidence type="ECO:0000256" key="2">
    <source>
        <dbReference type="SAM" id="MobiDB-lite"/>
    </source>
</evidence>
<name>A0AAN7UJW7_9PEZI</name>
<reference evidence="3 4" key="1">
    <citation type="submission" date="2023-10" db="EMBL/GenBank/DDBJ databases">
        <title>Draft genome sequence of Xylaria bambusicola isolate GMP-LS, the root and basal stem rot pathogen of sugarcane in Indonesia.</title>
        <authorList>
            <person name="Selvaraj P."/>
            <person name="Muralishankar V."/>
            <person name="Muruganantham S."/>
            <person name="Sp S."/>
            <person name="Haryani S."/>
            <person name="Lau K.J.X."/>
            <person name="Naqvi N.I."/>
        </authorList>
    </citation>
    <scope>NUCLEOTIDE SEQUENCE [LARGE SCALE GENOMIC DNA]</scope>
    <source>
        <strain evidence="3">GMP-LS</strain>
    </source>
</reference>
<feature type="compositionally biased region" description="Basic and acidic residues" evidence="2">
    <location>
        <begin position="459"/>
        <end position="474"/>
    </location>
</feature>
<protein>
    <recommendedName>
        <fullName evidence="5">HypA</fullName>
    </recommendedName>
</protein>
<evidence type="ECO:0000256" key="1">
    <source>
        <dbReference type="ARBA" id="ARBA00023002"/>
    </source>
</evidence>
<dbReference type="InterPro" id="IPR025337">
    <property type="entry name" value="Questin_oxidase-like"/>
</dbReference>
<evidence type="ECO:0008006" key="5">
    <source>
        <dbReference type="Google" id="ProtNLM"/>
    </source>
</evidence>
<comment type="caution">
    <text evidence="3">The sequence shown here is derived from an EMBL/GenBank/DDBJ whole genome shotgun (WGS) entry which is preliminary data.</text>
</comment>